<accession>A0A419V6L8</accession>
<feature type="binding site" evidence="3">
    <location>
        <position position="58"/>
    </location>
    <ligand>
        <name>Cu cation</name>
        <dbReference type="ChEBI" id="CHEBI:23378"/>
    </ligand>
</feature>
<comment type="similarity">
    <text evidence="1">Belongs to the SCO1/2 family.</text>
</comment>
<gene>
    <name evidence="6" type="ORF">ATL39_1310</name>
</gene>
<dbReference type="SUPFAM" id="SSF52833">
    <property type="entry name" value="Thioredoxin-like"/>
    <property type="match status" value="1"/>
</dbReference>
<name>A0A419V6L8_9BACL</name>
<organism evidence="6 7">
    <name type="scientific">Sinobaca qinghaiensis</name>
    <dbReference type="NCBI Taxonomy" id="342944"/>
    <lineage>
        <taxon>Bacteria</taxon>
        <taxon>Bacillati</taxon>
        <taxon>Bacillota</taxon>
        <taxon>Bacilli</taxon>
        <taxon>Bacillales</taxon>
        <taxon>Sporolactobacillaceae</taxon>
        <taxon>Sinobaca</taxon>
    </lineage>
</organism>
<comment type="caution">
    <text evidence="6">The sequence shown here is derived from an EMBL/GenBank/DDBJ whole genome shotgun (WGS) entry which is preliminary data.</text>
</comment>
<evidence type="ECO:0000259" key="5">
    <source>
        <dbReference type="PROSITE" id="PS51352"/>
    </source>
</evidence>
<dbReference type="RefSeq" id="WP_245960932.1">
    <property type="nucleotide sequence ID" value="NZ_RAPK01000007.1"/>
</dbReference>
<dbReference type="Pfam" id="PF02630">
    <property type="entry name" value="SCO1-SenC"/>
    <property type="match status" value="1"/>
</dbReference>
<keyword evidence="7" id="KW-1185">Reference proteome</keyword>
<keyword evidence="2 3" id="KW-0186">Copper</keyword>
<feature type="binding site" evidence="3">
    <location>
        <position position="148"/>
    </location>
    <ligand>
        <name>Cu cation</name>
        <dbReference type="ChEBI" id="CHEBI:23378"/>
    </ligand>
</feature>
<reference evidence="6 7" key="1">
    <citation type="submission" date="2018-09" db="EMBL/GenBank/DDBJ databases">
        <title>Genomic Encyclopedia of Archaeal and Bacterial Type Strains, Phase II (KMG-II): from individual species to whole genera.</title>
        <authorList>
            <person name="Goeker M."/>
        </authorList>
    </citation>
    <scope>NUCLEOTIDE SEQUENCE [LARGE SCALE GENOMIC DNA]</scope>
    <source>
        <strain evidence="6 7">DSM 17008</strain>
    </source>
</reference>
<sequence length="185" mass="20436">MGGCSFLFSGPEPENGTDLTEADMMIEDFAYTNQDNETVTNEDLEGSYWVTNMIFTSCPTVCNLMTPNMLSLQGQLEEADAGVPLVSFTVDPSNDDPETLKAYGEEYGADFSSWHFLTGYSDEEMKALAGDSFLSTVEKDEENDDIIHPTSFYLVNPDGQIIRSYDGLDNDTDLIAEDVKALVNE</sequence>
<evidence type="ECO:0000313" key="7">
    <source>
        <dbReference type="Proteomes" id="UP000285120"/>
    </source>
</evidence>
<dbReference type="InterPro" id="IPR003782">
    <property type="entry name" value="SCO1/SenC"/>
</dbReference>
<evidence type="ECO:0000256" key="4">
    <source>
        <dbReference type="PIRSR" id="PIRSR603782-2"/>
    </source>
</evidence>
<dbReference type="InterPro" id="IPR036249">
    <property type="entry name" value="Thioredoxin-like_sf"/>
</dbReference>
<dbReference type="InterPro" id="IPR013766">
    <property type="entry name" value="Thioredoxin_domain"/>
</dbReference>
<dbReference type="PANTHER" id="PTHR12151:SF25">
    <property type="entry name" value="LINALOOL DEHYDRATASE_ISOMERASE DOMAIN-CONTAINING PROTEIN"/>
    <property type="match status" value="1"/>
</dbReference>
<feature type="binding site" evidence="3">
    <location>
        <position position="62"/>
    </location>
    <ligand>
        <name>Cu cation</name>
        <dbReference type="ChEBI" id="CHEBI:23378"/>
    </ligand>
</feature>
<evidence type="ECO:0000256" key="1">
    <source>
        <dbReference type="ARBA" id="ARBA00010996"/>
    </source>
</evidence>
<dbReference type="AlphaFoldDB" id="A0A419V6L8"/>
<evidence type="ECO:0000256" key="3">
    <source>
        <dbReference type="PIRSR" id="PIRSR603782-1"/>
    </source>
</evidence>
<evidence type="ECO:0000256" key="2">
    <source>
        <dbReference type="ARBA" id="ARBA00023008"/>
    </source>
</evidence>
<keyword evidence="3" id="KW-0479">Metal-binding</keyword>
<dbReference type="PROSITE" id="PS51352">
    <property type="entry name" value="THIOREDOXIN_2"/>
    <property type="match status" value="1"/>
</dbReference>
<feature type="disulfide bond" description="Redox-active" evidence="4">
    <location>
        <begin position="58"/>
        <end position="62"/>
    </location>
</feature>
<protein>
    <submittedName>
        <fullName evidence="6">Protein SCO1/2</fullName>
    </submittedName>
</protein>
<feature type="domain" description="Thioredoxin" evidence="5">
    <location>
        <begin position="20"/>
        <end position="184"/>
    </location>
</feature>
<dbReference type="GO" id="GO:0046872">
    <property type="term" value="F:metal ion binding"/>
    <property type="evidence" value="ECO:0007669"/>
    <property type="project" value="UniProtKB-KW"/>
</dbReference>
<dbReference type="CDD" id="cd02968">
    <property type="entry name" value="SCO"/>
    <property type="match status" value="1"/>
</dbReference>
<evidence type="ECO:0000313" key="6">
    <source>
        <dbReference type="EMBL" id="RKD75609.1"/>
    </source>
</evidence>
<dbReference type="EMBL" id="RAPK01000007">
    <property type="protein sequence ID" value="RKD75609.1"/>
    <property type="molecule type" value="Genomic_DNA"/>
</dbReference>
<dbReference type="Gene3D" id="3.40.30.10">
    <property type="entry name" value="Glutaredoxin"/>
    <property type="match status" value="1"/>
</dbReference>
<keyword evidence="4" id="KW-1015">Disulfide bond</keyword>
<proteinExistence type="inferred from homology"/>
<dbReference type="Proteomes" id="UP000285120">
    <property type="component" value="Unassembled WGS sequence"/>
</dbReference>
<dbReference type="PANTHER" id="PTHR12151">
    <property type="entry name" value="ELECTRON TRANSPORT PROTIN SCO1/SENC FAMILY MEMBER"/>
    <property type="match status" value="1"/>
</dbReference>